<dbReference type="AlphaFoldDB" id="A0A5P8FPJ8"/>
<sequence length="309" mass="32522">MSTGSALEPLSPAERASCVAAARMHYLEDRSKTDIAETLGVSRFKVARLIELARQHGIVRIQIDDDSCVDLELSERLRSELGLQRAVVATGDVALAAADLLPQLLSDGDVLGLPWSRTIARMVEQVHDLPVVDVVQLTGAHQSPGIDTSAVAIARAVARVSGGSSTLFFAPFVAEDAEAAATFARQPEVRAARAQLRRVTHALVAAGAWQEGSSTVHDAISPTARRQAARQGVVGEVAGVLLDAQGRAVASATYDRLVTLSLRDLERIPHVVLLAAGAEKAQVVRAAVAGGFPEALVCDRALAQALLTT</sequence>
<evidence type="ECO:0000256" key="4">
    <source>
        <dbReference type="ARBA" id="ARBA00023163"/>
    </source>
</evidence>
<dbReference type="InterPro" id="IPR051054">
    <property type="entry name" value="SorC_transcr_regulators"/>
</dbReference>
<evidence type="ECO:0000313" key="7">
    <source>
        <dbReference type="Proteomes" id="UP000271708"/>
    </source>
</evidence>
<evidence type="ECO:0000259" key="5">
    <source>
        <dbReference type="Pfam" id="PF04198"/>
    </source>
</evidence>
<evidence type="ECO:0000256" key="2">
    <source>
        <dbReference type="ARBA" id="ARBA00023015"/>
    </source>
</evidence>
<evidence type="ECO:0000256" key="3">
    <source>
        <dbReference type="ARBA" id="ARBA00023125"/>
    </source>
</evidence>
<dbReference type="Gene3D" id="1.10.10.10">
    <property type="entry name" value="Winged helix-like DNA-binding domain superfamily/Winged helix DNA-binding domain"/>
    <property type="match status" value="1"/>
</dbReference>
<dbReference type="GeneID" id="59162684"/>
<dbReference type="PANTHER" id="PTHR34294:SF1">
    <property type="entry name" value="TRANSCRIPTIONAL REGULATOR LSRR"/>
    <property type="match status" value="1"/>
</dbReference>
<dbReference type="InterPro" id="IPR007324">
    <property type="entry name" value="Sugar-bd_dom_put"/>
</dbReference>
<dbReference type="GO" id="GO:0003677">
    <property type="term" value="F:DNA binding"/>
    <property type="evidence" value="ECO:0007669"/>
    <property type="project" value="UniProtKB-KW"/>
</dbReference>
<dbReference type="EMBL" id="CP044548">
    <property type="protein sequence ID" value="QFQ31506.2"/>
    <property type="molecule type" value="Genomic_DNA"/>
</dbReference>
<gene>
    <name evidence="6" type="ORF">EEW87_015950</name>
</gene>
<comment type="similarity">
    <text evidence="1">Belongs to the SorC transcriptional regulatory family.</text>
</comment>
<dbReference type="InterPro" id="IPR036388">
    <property type="entry name" value="WH-like_DNA-bd_sf"/>
</dbReference>
<dbReference type="SUPFAM" id="SSF100950">
    <property type="entry name" value="NagB/RpiA/CoA transferase-like"/>
    <property type="match status" value="1"/>
</dbReference>
<dbReference type="Proteomes" id="UP000271708">
    <property type="component" value="Chromosome"/>
</dbReference>
<name>A0A5P8FPJ8_9MICO</name>
<evidence type="ECO:0000256" key="1">
    <source>
        <dbReference type="ARBA" id="ARBA00010466"/>
    </source>
</evidence>
<dbReference type="InterPro" id="IPR037171">
    <property type="entry name" value="NagB/RpiA_transferase-like"/>
</dbReference>
<dbReference type="PANTHER" id="PTHR34294">
    <property type="entry name" value="TRANSCRIPTIONAL REGULATOR-RELATED"/>
    <property type="match status" value="1"/>
</dbReference>
<keyword evidence="4" id="KW-0804">Transcription</keyword>
<feature type="domain" description="Sugar-binding" evidence="5">
    <location>
        <begin position="70"/>
        <end position="307"/>
    </location>
</feature>
<keyword evidence="2" id="KW-0805">Transcription regulation</keyword>
<accession>A0A5P8FPJ8</accession>
<dbReference type="Pfam" id="PF04198">
    <property type="entry name" value="Sugar-bind"/>
    <property type="match status" value="1"/>
</dbReference>
<reference evidence="6 7" key="1">
    <citation type="submission" date="2019-09" db="EMBL/GenBank/DDBJ databases">
        <title>Complete Genome Sequence of Janibacter melonis M714 with both human health impact and industrial applications.</title>
        <authorList>
            <person name="Jin M."/>
            <person name="Zhao Q.R."/>
        </authorList>
    </citation>
    <scope>NUCLEOTIDE SEQUENCE [LARGE SCALE GENOMIC DNA]</scope>
    <source>
        <strain evidence="6 7">M714</strain>
    </source>
</reference>
<proteinExistence type="inferred from homology"/>
<protein>
    <submittedName>
        <fullName evidence="6">Transcriptional regulator</fullName>
    </submittedName>
</protein>
<dbReference type="GO" id="GO:0030246">
    <property type="term" value="F:carbohydrate binding"/>
    <property type="evidence" value="ECO:0007669"/>
    <property type="project" value="InterPro"/>
</dbReference>
<dbReference type="Gene3D" id="3.40.50.1360">
    <property type="match status" value="1"/>
</dbReference>
<dbReference type="KEGG" id="jme:EEW87_015950"/>
<evidence type="ECO:0000313" key="6">
    <source>
        <dbReference type="EMBL" id="QFQ31506.2"/>
    </source>
</evidence>
<organism evidence="6 7">
    <name type="scientific">Janibacter melonis</name>
    <dbReference type="NCBI Taxonomy" id="262209"/>
    <lineage>
        <taxon>Bacteria</taxon>
        <taxon>Bacillati</taxon>
        <taxon>Actinomycetota</taxon>
        <taxon>Actinomycetes</taxon>
        <taxon>Micrococcales</taxon>
        <taxon>Intrasporangiaceae</taxon>
        <taxon>Janibacter</taxon>
    </lineage>
</organism>
<keyword evidence="3" id="KW-0238">DNA-binding</keyword>
<dbReference type="RefSeq" id="WP_148041612.1">
    <property type="nucleotide sequence ID" value="NZ_CP044548.2"/>
</dbReference>